<sequence>MGEVRAARRGRGVSVGLDRDRIVAAARGLDPATITVQAVADALGVDRKAVTYHVSGREGLLQLLADDAFTTRFEVVEVPADADWQTGLRLIAASMRDILLGAGAAVSHIRFDPSTRAAALRPAEIVLAALVDAGFDEATAVRAIALVADVAMAHARGVLLNARAGGHPQRAELHEALSTMDAAASPYLRRIDDTGFSTFDEEQFAFDLDVIIGGLQARLAAQ</sequence>
<dbReference type="RefSeq" id="WP_275277930.1">
    <property type="nucleotide sequence ID" value="NZ_CP119108.1"/>
</dbReference>
<dbReference type="InterPro" id="IPR009057">
    <property type="entry name" value="Homeodomain-like_sf"/>
</dbReference>
<keyword evidence="1" id="KW-0805">Transcription regulation</keyword>
<name>A0ABY8BZU2_9MICO</name>
<proteinExistence type="predicted"/>
<keyword evidence="5" id="KW-1185">Reference proteome</keyword>
<keyword evidence="2" id="KW-0804">Transcription</keyword>
<dbReference type="SUPFAM" id="SSF46689">
    <property type="entry name" value="Homeodomain-like"/>
    <property type="match status" value="1"/>
</dbReference>
<evidence type="ECO:0000259" key="3">
    <source>
        <dbReference type="Pfam" id="PF02909"/>
    </source>
</evidence>
<evidence type="ECO:0000313" key="4">
    <source>
        <dbReference type="EMBL" id="WEG08602.1"/>
    </source>
</evidence>
<accession>A0ABY8BZU2</accession>
<evidence type="ECO:0000256" key="2">
    <source>
        <dbReference type="ARBA" id="ARBA00023163"/>
    </source>
</evidence>
<dbReference type="Proteomes" id="UP001214553">
    <property type="component" value="Chromosome"/>
</dbReference>
<reference evidence="4 5" key="1">
    <citation type="submission" date="2023-03" db="EMBL/GenBank/DDBJ databases">
        <title>Genome sequence of Microbacterium sp. KACC 23027.</title>
        <authorList>
            <person name="Kim S."/>
            <person name="Heo J."/>
            <person name="Kwon S.-W."/>
        </authorList>
    </citation>
    <scope>NUCLEOTIDE SEQUENCE [LARGE SCALE GENOMIC DNA]</scope>
    <source>
        <strain evidence="4 5">KACC 23027</strain>
    </source>
</reference>
<feature type="domain" description="Tetracycline repressor TetR C-terminal" evidence="3">
    <location>
        <begin position="81"/>
        <end position="218"/>
    </location>
</feature>
<dbReference type="Gene3D" id="1.10.10.60">
    <property type="entry name" value="Homeodomain-like"/>
    <property type="match status" value="1"/>
</dbReference>
<evidence type="ECO:0000256" key="1">
    <source>
        <dbReference type="ARBA" id="ARBA00023015"/>
    </source>
</evidence>
<dbReference type="InterPro" id="IPR036271">
    <property type="entry name" value="Tet_transcr_reg_TetR-rel_C_sf"/>
</dbReference>
<protein>
    <submittedName>
        <fullName evidence="4">TetR/AcrR family transcriptional regulator C-terminal domain-containing protein</fullName>
    </submittedName>
</protein>
<dbReference type="Pfam" id="PF02909">
    <property type="entry name" value="TetR_C_1"/>
    <property type="match status" value="1"/>
</dbReference>
<dbReference type="SUPFAM" id="SSF48498">
    <property type="entry name" value="Tetracyclin repressor-like, C-terminal domain"/>
    <property type="match status" value="1"/>
</dbReference>
<gene>
    <name evidence="4" type="ORF">PU630_15355</name>
</gene>
<dbReference type="EMBL" id="CP119108">
    <property type="protein sequence ID" value="WEG08602.1"/>
    <property type="molecule type" value="Genomic_DNA"/>
</dbReference>
<dbReference type="InterPro" id="IPR004111">
    <property type="entry name" value="Repressor_TetR_C"/>
</dbReference>
<evidence type="ECO:0000313" key="5">
    <source>
        <dbReference type="Proteomes" id="UP001214553"/>
    </source>
</evidence>
<dbReference type="Gene3D" id="1.10.357.10">
    <property type="entry name" value="Tetracycline Repressor, domain 2"/>
    <property type="match status" value="1"/>
</dbReference>
<organism evidence="4 5">
    <name type="scientific">Microbacterium horticulturae</name>
    <dbReference type="NCBI Taxonomy" id="3028316"/>
    <lineage>
        <taxon>Bacteria</taxon>
        <taxon>Bacillati</taxon>
        <taxon>Actinomycetota</taxon>
        <taxon>Actinomycetes</taxon>
        <taxon>Micrococcales</taxon>
        <taxon>Microbacteriaceae</taxon>
        <taxon>Microbacterium</taxon>
    </lineage>
</organism>